<dbReference type="InterPro" id="IPR021124">
    <property type="entry name" value="CRISPR-assoc_prot_Cas5"/>
</dbReference>
<dbReference type="Proteomes" id="UP001223886">
    <property type="component" value="Unassembled WGS sequence"/>
</dbReference>
<keyword evidence="1" id="KW-0051">Antiviral defense</keyword>
<proteinExistence type="predicted"/>
<dbReference type="Gene3D" id="3.30.70.2660">
    <property type="match status" value="1"/>
</dbReference>
<evidence type="ECO:0000256" key="1">
    <source>
        <dbReference type="ARBA" id="ARBA00023118"/>
    </source>
</evidence>
<accession>A0ABT9M294</accession>
<name>A0ABT9M294_9THEO</name>
<dbReference type="RefSeq" id="WP_012996180.1">
    <property type="nucleotide sequence ID" value="NZ_JAURUP010000005.1"/>
</dbReference>
<dbReference type="InterPro" id="IPR013421">
    <property type="entry name" value="CRISPR-assoc_prot_Cas5_HALMA"/>
</dbReference>
<organism evidence="2 3">
    <name type="scientific">Thermoanaerobacter pentosaceus</name>
    <dbReference type="NCBI Taxonomy" id="694059"/>
    <lineage>
        <taxon>Bacteria</taxon>
        <taxon>Bacillati</taxon>
        <taxon>Bacillota</taxon>
        <taxon>Clostridia</taxon>
        <taxon>Thermoanaerobacterales</taxon>
        <taxon>Thermoanaerobacteraceae</taxon>
        <taxon>Thermoanaerobacter</taxon>
    </lineage>
</organism>
<protein>
    <submittedName>
        <fullName evidence="2">CRISPR-associated protein Cas5h</fullName>
    </submittedName>
</protein>
<dbReference type="InterPro" id="IPR013422">
    <property type="entry name" value="CRISPR-assoc_prot_Cas5_N"/>
</dbReference>
<sequence>MKTLVFDIFGDYGHFRKYYTTSSPLTFSFPPPSTVKGMLGAIAGIDKKEYLKVFSSSNCNIAIRILNPVKKIRIGLNLINTKGNFWIPYKMKNHEARTQVRAEFVKDAAYRIYFAHKDNALFEDIVDKIKNHKNVYTLSLGLSEMLADYKFVGIYDSHEVKNVEVDILSVLPFEFIVEDKIYFEKGKKYFKEKIPMDMNEDRVVLSYQDVLYEANGQSIKCHVMKCWEVNGEHVIFF</sequence>
<dbReference type="Pfam" id="PF09704">
    <property type="entry name" value="Cas_Cas5d"/>
    <property type="match status" value="1"/>
</dbReference>
<evidence type="ECO:0000313" key="2">
    <source>
        <dbReference type="EMBL" id="MDP9750251.1"/>
    </source>
</evidence>
<keyword evidence="3" id="KW-1185">Reference proteome</keyword>
<gene>
    <name evidence="2" type="ORF">J2S24_000718</name>
</gene>
<comment type="caution">
    <text evidence="2">The sequence shown here is derived from an EMBL/GenBank/DDBJ whole genome shotgun (WGS) entry which is preliminary data.</text>
</comment>
<evidence type="ECO:0000313" key="3">
    <source>
        <dbReference type="Proteomes" id="UP001223886"/>
    </source>
</evidence>
<reference evidence="2 3" key="1">
    <citation type="submission" date="2023-07" db="EMBL/GenBank/DDBJ databases">
        <title>Genomic Encyclopedia of Type Strains, Phase IV (KMG-IV): sequencing the most valuable type-strain genomes for metagenomic binning, comparative biology and taxonomic classification.</title>
        <authorList>
            <person name="Goeker M."/>
        </authorList>
    </citation>
    <scope>NUCLEOTIDE SEQUENCE [LARGE SCALE GENOMIC DNA]</scope>
    <source>
        <strain evidence="2 3">DSM 25963</strain>
    </source>
</reference>
<dbReference type="NCBIfam" id="TIGR02592">
    <property type="entry name" value="cas_Cas5h"/>
    <property type="match status" value="1"/>
</dbReference>
<dbReference type="EMBL" id="JAURUP010000005">
    <property type="protein sequence ID" value="MDP9750251.1"/>
    <property type="molecule type" value="Genomic_DNA"/>
</dbReference>
<dbReference type="NCBIfam" id="TIGR02593">
    <property type="entry name" value="CRISPR_cas5"/>
    <property type="match status" value="1"/>
</dbReference>